<accession>A0A7T7XQV6</accession>
<evidence type="ECO:0000313" key="3">
    <source>
        <dbReference type="Proteomes" id="UP000595917"/>
    </source>
</evidence>
<keyword evidence="1" id="KW-0408">Iron</keyword>
<protein>
    <submittedName>
        <fullName evidence="2">Epoxyqueuosine reductase</fullName>
    </submittedName>
</protein>
<dbReference type="GO" id="GO:0008616">
    <property type="term" value="P:tRNA queuosine(34) biosynthetic process"/>
    <property type="evidence" value="ECO:0007669"/>
    <property type="project" value="InterPro"/>
</dbReference>
<evidence type="ECO:0000313" key="2">
    <source>
        <dbReference type="EMBL" id="QQO10762.1"/>
    </source>
</evidence>
<dbReference type="AlphaFoldDB" id="A0A7T7XQV6"/>
<keyword evidence="1" id="KW-0411">Iron-sulfur</keyword>
<keyword evidence="1" id="KW-0004">4Fe-4S</keyword>
<dbReference type="Proteomes" id="UP000595917">
    <property type="component" value="Chromosome"/>
</dbReference>
<proteinExistence type="predicted"/>
<dbReference type="PANTHER" id="PTHR30002:SF4">
    <property type="entry name" value="EPOXYQUEUOSINE REDUCTASE"/>
    <property type="match status" value="1"/>
</dbReference>
<dbReference type="PANTHER" id="PTHR30002">
    <property type="entry name" value="EPOXYQUEUOSINE REDUCTASE"/>
    <property type="match status" value="1"/>
</dbReference>
<dbReference type="SUPFAM" id="SSF54862">
    <property type="entry name" value="4Fe-4S ferredoxins"/>
    <property type="match status" value="1"/>
</dbReference>
<sequence>MRKSSIDKRLLKDNIRAAVSAAGLLPPRILAPFEPETIRRGSVFSGEIPEQYRKGAPSLLVTALPYGNTRENGGVTAEFPAGTAPGTIAPFAQRNYYREAVRRLQGISRELRRLYGGKKSDYRILCNSPVPEKPLAAACGFGALGRNGLIITPEAGSLVIIAAMTLPFELEGDAPPADTAEFSPCTGCDSAAPPCKAACPTGALRGDGSINLIRCIQWYASGKEDSVPGDIAALWGNRLYGCTECQDACVRNRRPIRGADTAEGPLPPAMDTGELLSLSDEALKARFKGTAMGLSWLGPGAIRRSAQLVFKGTRPADSAGGSGKPDR</sequence>
<dbReference type="GO" id="GO:0052693">
    <property type="term" value="F:epoxyqueuosine reductase activity"/>
    <property type="evidence" value="ECO:0007669"/>
    <property type="project" value="TreeGrafter"/>
</dbReference>
<gene>
    <name evidence="2" type="ORF">JFL75_07555</name>
</gene>
<evidence type="ECO:0000256" key="1">
    <source>
        <dbReference type="ARBA" id="ARBA00022485"/>
    </source>
</evidence>
<dbReference type="EMBL" id="CP067089">
    <property type="protein sequence ID" value="QQO10762.1"/>
    <property type="molecule type" value="Genomic_DNA"/>
</dbReference>
<dbReference type="InterPro" id="IPR004453">
    <property type="entry name" value="QueG"/>
</dbReference>
<reference evidence="2" key="1">
    <citation type="submission" date="2021-01" db="EMBL/GenBank/DDBJ databases">
        <title>Description of Breznakiella homolactica.</title>
        <authorList>
            <person name="Song Y."/>
            <person name="Brune A."/>
        </authorList>
    </citation>
    <scope>NUCLEOTIDE SEQUENCE</scope>
    <source>
        <strain evidence="2">RmG30</strain>
    </source>
</reference>
<keyword evidence="3" id="KW-1185">Reference proteome</keyword>
<dbReference type="GO" id="GO:0051539">
    <property type="term" value="F:4 iron, 4 sulfur cluster binding"/>
    <property type="evidence" value="ECO:0007669"/>
    <property type="project" value="UniProtKB-KW"/>
</dbReference>
<dbReference type="Pfam" id="PF13484">
    <property type="entry name" value="Fer4_16"/>
    <property type="match status" value="1"/>
</dbReference>
<organism evidence="2 3">
    <name type="scientific">Breznakiella homolactica</name>
    <dbReference type="NCBI Taxonomy" id="2798577"/>
    <lineage>
        <taxon>Bacteria</taxon>
        <taxon>Pseudomonadati</taxon>
        <taxon>Spirochaetota</taxon>
        <taxon>Spirochaetia</taxon>
        <taxon>Spirochaetales</taxon>
        <taxon>Breznakiellaceae</taxon>
        <taxon>Breznakiella</taxon>
    </lineage>
</organism>
<keyword evidence="1" id="KW-0479">Metal-binding</keyword>
<dbReference type="RefSeq" id="WP_215628067.1">
    <property type="nucleotide sequence ID" value="NZ_CP067089.2"/>
</dbReference>
<dbReference type="KEGG" id="bhc:JFL75_07555"/>
<name>A0A7T7XQV6_9SPIR</name>